<feature type="transmembrane region" description="Helical" evidence="8">
    <location>
        <begin position="892"/>
        <end position="912"/>
    </location>
</feature>
<dbReference type="EMBL" id="AP018052">
    <property type="protein sequence ID" value="BAZ92941.1"/>
    <property type="molecule type" value="Genomic_DNA"/>
</dbReference>
<keyword evidence="3" id="KW-0813">Transport</keyword>
<feature type="transmembrane region" description="Helical" evidence="8">
    <location>
        <begin position="997"/>
        <end position="1023"/>
    </location>
</feature>
<dbReference type="PRINTS" id="PR00702">
    <property type="entry name" value="ACRIFLAVINRP"/>
</dbReference>
<feature type="transmembrane region" description="Helical" evidence="8">
    <location>
        <begin position="12"/>
        <end position="31"/>
    </location>
</feature>
<keyword evidence="6 8" id="KW-1133">Transmembrane helix</keyword>
<feature type="transmembrane region" description="Helical" evidence="8">
    <location>
        <begin position="391"/>
        <end position="410"/>
    </location>
</feature>
<dbReference type="Gene3D" id="3.30.70.1320">
    <property type="entry name" value="Multidrug efflux transporter AcrB pore domain like"/>
    <property type="match status" value="1"/>
</dbReference>
<dbReference type="KEGG" id="ttc:FOKN1_0537"/>
<dbReference type="InterPro" id="IPR027463">
    <property type="entry name" value="AcrB_DN_DC_subdom"/>
</dbReference>
<evidence type="ECO:0000256" key="5">
    <source>
        <dbReference type="ARBA" id="ARBA00022692"/>
    </source>
</evidence>
<organism evidence="9 10">
    <name type="scientific">Thiohalobacter thiocyanaticus</name>
    <dbReference type="NCBI Taxonomy" id="585455"/>
    <lineage>
        <taxon>Bacteria</taxon>
        <taxon>Pseudomonadati</taxon>
        <taxon>Pseudomonadota</taxon>
        <taxon>Gammaproteobacteria</taxon>
        <taxon>Thiohalobacterales</taxon>
        <taxon>Thiohalobacteraceae</taxon>
        <taxon>Thiohalobacter</taxon>
    </lineage>
</organism>
<dbReference type="AlphaFoldDB" id="A0A1Z4VMV1"/>
<feature type="transmembrane region" description="Helical" evidence="8">
    <location>
        <begin position="918"/>
        <end position="939"/>
    </location>
</feature>
<feature type="transmembrane region" description="Helical" evidence="8">
    <location>
        <begin position="476"/>
        <end position="501"/>
    </location>
</feature>
<feature type="transmembrane region" description="Helical" evidence="8">
    <location>
        <begin position="446"/>
        <end position="464"/>
    </location>
</feature>
<dbReference type="GO" id="GO:0042910">
    <property type="term" value="F:xenobiotic transmembrane transporter activity"/>
    <property type="evidence" value="ECO:0007669"/>
    <property type="project" value="TreeGrafter"/>
</dbReference>
<keyword evidence="5 8" id="KW-0812">Transmembrane</keyword>
<dbReference type="InterPro" id="IPR004763">
    <property type="entry name" value="CusA-like"/>
</dbReference>
<feature type="transmembrane region" description="Helical" evidence="8">
    <location>
        <begin position="536"/>
        <end position="555"/>
    </location>
</feature>
<dbReference type="NCBIfam" id="TIGR00914">
    <property type="entry name" value="2A0601"/>
    <property type="match status" value="1"/>
</dbReference>
<proteinExistence type="inferred from homology"/>
<evidence type="ECO:0000256" key="3">
    <source>
        <dbReference type="ARBA" id="ARBA00022448"/>
    </source>
</evidence>
<gene>
    <name evidence="9" type="ORF">FOKN1_0537</name>
</gene>
<dbReference type="Gene3D" id="3.30.70.1430">
    <property type="entry name" value="Multidrug efflux transporter AcrB pore domain"/>
    <property type="match status" value="2"/>
</dbReference>
<dbReference type="OrthoDB" id="9758297at2"/>
<keyword evidence="7 8" id="KW-0472">Membrane</keyword>
<feature type="transmembrane region" description="Helical" evidence="8">
    <location>
        <begin position="366"/>
        <end position="385"/>
    </location>
</feature>
<evidence type="ECO:0000313" key="9">
    <source>
        <dbReference type="EMBL" id="BAZ92941.1"/>
    </source>
</evidence>
<name>A0A1Z4VMV1_9GAMM</name>
<evidence type="ECO:0000313" key="10">
    <source>
        <dbReference type="Proteomes" id="UP000218765"/>
    </source>
</evidence>
<accession>A0A1Z4VMV1</accession>
<dbReference type="GO" id="GO:0005886">
    <property type="term" value="C:plasma membrane"/>
    <property type="evidence" value="ECO:0007669"/>
    <property type="project" value="UniProtKB-SubCell"/>
</dbReference>
<dbReference type="Gene3D" id="1.20.1640.10">
    <property type="entry name" value="Multidrug efflux transporter AcrB transmembrane domain"/>
    <property type="match status" value="2"/>
</dbReference>
<protein>
    <submittedName>
        <fullName evidence="9">Heavy metal efflux pump CzcA</fullName>
    </submittedName>
</protein>
<evidence type="ECO:0000256" key="8">
    <source>
        <dbReference type="SAM" id="Phobius"/>
    </source>
</evidence>
<dbReference type="Gene3D" id="3.30.2090.10">
    <property type="entry name" value="Multidrug efflux transporter AcrB TolC docking domain, DN and DC subdomains"/>
    <property type="match status" value="2"/>
</dbReference>
<dbReference type="GO" id="GO:0008324">
    <property type="term" value="F:monoatomic cation transmembrane transporter activity"/>
    <property type="evidence" value="ECO:0007669"/>
    <property type="project" value="InterPro"/>
</dbReference>
<evidence type="ECO:0000256" key="2">
    <source>
        <dbReference type="ARBA" id="ARBA00010942"/>
    </source>
</evidence>
<sequence length="1037" mass="113105">MFDWIISGALRNRVVVVLLYIVLAVASLFALSRMVVDVFPEFAPPQVQIQTEAPGFAAQDVELLVTRPLEVALQGMPNVDQIRSNSSIGLSRITIVFDPDVDIYNARVLAQERLQLARGTLPANVQEPELMPVTSAISWLLKFALIDWSDRDRSYELRSLVDWEFRNRLLAQEGVASVVAVGGEVKQYQVQVDPAALMRLGLPFSLVVDAARAANTVAPGAFLYPTPEEEYFLRSEGRVRSLQDIARSSLGLPGNSPLTLGDVAEVRFGGEIKRGDGQMYGGPAVIGTVSKLWGSDTLATTGRVEQTLDELAATLPEGVELVPDVFRQASFIERSIDNLEEALLHAAIIVALVLFLFLVRWRPTVISLIAIPTSLMMGILVLWLLDVGLNALTLGGLVFAIGEVVDDAIIDVENILRRLRENRQARQPRPLLEIVFEGSSEIRNSVVFATFIIVIAFMPVFFLSDIEGRVFAPLAIAYLAAVAGSLLVALTLVPVLCSWFFGGRQAEQQARLGGFARWLQNRYQGLLERTLAVPRLMFGGAIVAFGLSLVLILSLGRSFIPGFHEGNIVIAMTLMPGTSLEESLRIGRQVNNLVGAMPEVKSIAQRAGRSRLDEDAQPVNFSEFDVTLKPEVEDVPAVMDAIREQLRTIPGASMNVSQFITHRMQEIMSGVRAQMVVKIFGPDLDMLAHLQQELHGAVEGVNGVVDLQSEPMVTVPGVDLRVDRDAAAAYGLTPDEVVRQVGEALNGVAVSQVQEHDRTYDLFVRIEADARDSIEDLGRLPLQASSDAVVPLDTVAEVVPVREPYMINRDGGARRAVVQWNVDGRDLSAVVREVREQIAEQMVLPPGYSIEYGGDWEGQQRATRDLLISGAVAVVLVIAVLLRAFRNTTLVGLILTNLPFALIGGVFALVITGENLNVSSLLGLIALLGIATRNSILLVTRYQRIAREQNGSTPEALAMQGALDRMLPILMTALTTALAVIPFLVGDPTGKELQRPLAIVLLGGMISSTLLNLLVLPSVYAWALRRWPGRLAYAGRD</sequence>
<dbReference type="SUPFAM" id="SSF82866">
    <property type="entry name" value="Multidrug efflux transporter AcrB transmembrane domain"/>
    <property type="match status" value="2"/>
</dbReference>
<keyword evidence="10" id="KW-1185">Reference proteome</keyword>
<dbReference type="SUPFAM" id="SSF82693">
    <property type="entry name" value="Multidrug efflux transporter AcrB pore domain, PN1, PN2, PC1 and PC2 subdomains"/>
    <property type="match status" value="3"/>
</dbReference>
<feature type="transmembrane region" description="Helical" evidence="8">
    <location>
        <begin position="967"/>
        <end position="985"/>
    </location>
</feature>
<dbReference type="Proteomes" id="UP000218765">
    <property type="component" value="Chromosome"/>
</dbReference>
<feature type="transmembrane region" description="Helical" evidence="8">
    <location>
        <begin position="866"/>
        <end position="885"/>
    </location>
</feature>
<evidence type="ECO:0000256" key="7">
    <source>
        <dbReference type="ARBA" id="ARBA00023136"/>
    </source>
</evidence>
<feature type="transmembrane region" description="Helical" evidence="8">
    <location>
        <begin position="342"/>
        <end position="359"/>
    </location>
</feature>
<dbReference type="SUPFAM" id="SSF82714">
    <property type="entry name" value="Multidrug efflux transporter AcrB TolC docking domain, DN and DC subdomains"/>
    <property type="match status" value="2"/>
</dbReference>
<keyword evidence="4" id="KW-1003">Cell membrane</keyword>
<evidence type="ECO:0000256" key="4">
    <source>
        <dbReference type="ARBA" id="ARBA00022475"/>
    </source>
</evidence>
<comment type="subcellular location">
    <subcellularLocation>
        <location evidence="1">Cell membrane</location>
        <topology evidence="1">Multi-pass membrane protein</topology>
    </subcellularLocation>
</comment>
<dbReference type="PANTHER" id="PTHR32063:SF4">
    <property type="entry name" value="SLR6043 PROTEIN"/>
    <property type="match status" value="1"/>
</dbReference>
<dbReference type="InterPro" id="IPR001036">
    <property type="entry name" value="Acrflvin-R"/>
</dbReference>
<dbReference type="RefSeq" id="WP_096364460.1">
    <property type="nucleotide sequence ID" value="NZ_AP018052.1"/>
</dbReference>
<dbReference type="Pfam" id="PF00873">
    <property type="entry name" value="ACR_tran"/>
    <property type="match status" value="1"/>
</dbReference>
<comment type="similarity">
    <text evidence="2">Belongs to the resistance-nodulation-cell division (RND) (TC 2.A.6) family.</text>
</comment>
<evidence type="ECO:0000256" key="1">
    <source>
        <dbReference type="ARBA" id="ARBA00004651"/>
    </source>
</evidence>
<reference evidence="9 10" key="1">
    <citation type="submission" date="2017-05" db="EMBL/GenBank/DDBJ databases">
        <title>Thiocyanate degradation by Thiohalobacter thiocyanaticus FOKN1.</title>
        <authorList>
            <person name="Oshiki M."/>
            <person name="Fukushima T."/>
            <person name="Kawano S."/>
            <person name="Nakagawa J."/>
        </authorList>
    </citation>
    <scope>NUCLEOTIDE SEQUENCE [LARGE SCALE GENOMIC DNA]</scope>
    <source>
        <strain evidence="9 10">FOKN1</strain>
    </source>
</reference>
<dbReference type="PANTHER" id="PTHR32063">
    <property type="match status" value="1"/>
</dbReference>
<evidence type="ECO:0000256" key="6">
    <source>
        <dbReference type="ARBA" id="ARBA00022989"/>
    </source>
</evidence>
<dbReference type="Gene3D" id="3.30.70.1440">
    <property type="entry name" value="Multidrug efflux transporter AcrB pore domain"/>
    <property type="match status" value="1"/>
</dbReference>